<comment type="caution">
    <text evidence="1">The sequence shown here is derived from an EMBL/GenBank/DDBJ whole genome shotgun (WGS) entry which is preliminary data.</text>
</comment>
<gene>
    <name evidence="1" type="ORF">ACFSVL_18835</name>
</gene>
<dbReference type="Proteomes" id="UP001597483">
    <property type="component" value="Unassembled WGS sequence"/>
</dbReference>
<sequence>MTDSLTEWEWLESYGPLNDIFCVSFVRGLAPPEVVRRFGGGDGERMTFGEMNGLVADYVERTQGGNGGGYVGVVQSGGWSVAVEPWGWQGNLPEVVGGLSKSTEVVAINRHDYAEAHFVHAVDGTVVAGFTPRMPSQRYGTEPERLTSLMRAVGFDPERDERPARPVAAAFAMAASMTGVTFTPKLLEQLLLVGDIRT</sequence>
<dbReference type="RefSeq" id="WP_378305836.1">
    <property type="nucleotide sequence ID" value="NZ_JBHUKS010000012.1"/>
</dbReference>
<dbReference type="InterPro" id="IPR045592">
    <property type="entry name" value="DUF6461"/>
</dbReference>
<accession>A0ABW5H820</accession>
<reference evidence="2" key="1">
    <citation type="journal article" date="2019" name="Int. J. Syst. Evol. Microbiol.">
        <title>The Global Catalogue of Microorganisms (GCM) 10K type strain sequencing project: providing services to taxonomists for standard genome sequencing and annotation.</title>
        <authorList>
            <consortium name="The Broad Institute Genomics Platform"/>
            <consortium name="The Broad Institute Genome Sequencing Center for Infectious Disease"/>
            <person name="Wu L."/>
            <person name="Ma J."/>
        </authorList>
    </citation>
    <scope>NUCLEOTIDE SEQUENCE [LARGE SCALE GENOMIC DNA]</scope>
    <source>
        <strain evidence="2">CGMCC 4.7641</strain>
    </source>
</reference>
<organism evidence="1 2">
    <name type="scientific">Amycolatopsis silviterrae</name>
    <dbReference type="NCBI Taxonomy" id="1656914"/>
    <lineage>
        <taxon>Bacteria</taxon>
        <taxon>Bacillati</taxon>
        <taxon>Actinomycetota</taxon>
        <taxon>Actinomycetes</taxon>
        <taxon>Pseudonocardiales</taxon>
        <taxon>Pseudonocardiaceae</taxon>
        <taxon>Amycolatopsis</taxon>
    </lineage>
</organism>
<dbReference type="EMBL" id="JBHUKS010000012">
    <property type="protein sequence ID" value="MFD2469447.1"/>
    <property type="molecule type" value="Genomic_DNA"/>
</dbReference>
<dbReference type="Pfam" id="PF20062">
    <property type="entry name" value="DUF6461"/>
    <property type="match status" value="1"/>
</dbReference>
<evidence type="ECO:0000313" key="1">
    <source>
        <dbReference type="EMBL" id="MFD2469447.1"/>
    </source>
</evidence>
<name>A0ABW5H820_9PSEU</name>
<protein>
    <submittedName>
        <fullName evidence="1">DUF6461 domain-containing protein</fullName>
    </submittedName>
</protein>
<proteinExistence type="predicted"/>
<keyword evidence="2" id="KW-1185">Reference proteome</keyword>
<evidence type="ECO:0000313" key="2">
    <source>
        <dbReference type="Proteomes" id="UP001597483"/>
    </source>
</evidence>